<name>A0A3S0RFT5_9GAMM</name>
<comment type="caution">
    <text evidence="4">The sequence shown here is derived from an EMBL/GenBank/DDBJ whole genome shotgun (WGS) entry which is preliminary data.</text>
</comment>
<dbReference type="Proteomes" id="UP000267077">
    <property type="component" value="Unassembled WGS sequence"/>
</dbReference>
<sequence length="177" mass="18766">MAVSKRVMGVGLCVALASGSAIAAPPSTEKVQQLIEMMGVPAQFTDMNNQMTSMMSLQFPCVDASYWQTYIDKNGQAQLVQAMIPAYQHHFSAEDVDGLIKFYKTPLGQRLVSQMPGTMTEAAQAVQQWGRQRTSEMFAELQKSGKLDAQGRCPASTSGGSTGSPGAPSGGGSPSQP</sequence>
<proteinExistence type="predicted"/>
<evidence type="ECO:0000256" key="2">
    <source>
        <dbReference type="SAM" id="SignalP"/>
    </source>
</evidence>
<gene>
    <name evidence="4" type="ORF">EKH79_06220</name>
</gene>
<evidence type="ECO:0000259" key="3">
    <source>
        <dbReference type="Pfam" id="PF09832"/>
    </source>
</evidence>
<organism evidence="4 5">
    <name type="scientific">Dyella dinghuensis</name>
    <dbReference type="NCBI Taxonomy" id="1920169"/>
    <lineage>
        <taxon>Bacteria</taxon>
        <taxon>Pseudomonadati</taxon>
        <taxon>Pseudomonadota</taxon>
        <taxon>Gammaproteobacteria</taxon>
        <taxon>Lysobacterales</taxon>
        <taxon>Rhodanobacteraceae</taxon>
        <taxon>Dyella</taxon>
    </lineage>
</organism>
<protein>
    <submittedName>
        <fullName evidence="4">DUF2059 domain-containing protein</fullName>
    </submittedName>
</protein>
<dbReference type="AlphaFoldDB" id="A0A3S0RFT5"/>
<feature type="compositionally biased region" description="Gly residues" evidence="1">
    <location>
        <begin position="160"/>
        <end position="177"/>
    </location>
</feature>
<dbReference type="InterPro" id="IPR018637">
    <property type="entry name" value="DUF2059"/>
</dbReference>
<evidence type="ECO:0000313" key="5">
    <source>
        <dbReference type="Proteomes" id="UP000267077"/>
    </source>
</evidence>
<dbReference type="RefSeq" id="WP_126672898.1">
    <property type="nucleotide sequence ID" value="NZ_RYZR01000003.1"/>
</dbReference>
<feature type="region of interest" description="Disordered" evidence="1">
    <location>
        <begin position="138"/>
        <end position="177"/>
    </location>
</feature>
<keyword evidence="2" id="KW-0732">Signal</keyword>
<dbReference type="EMBL" id="RYZR01000003">
    <property type="protein sequence ID" value="RUL66272.1"/>
    <property type="molecule type" value="Genomic_DNA"/>
</dbReference>
<evidence type="ECO:0000313" key="4">
    <source>
        <dbReference type="EMBL" id="RUL66272.1"/>
    </source>
</evidence>
<reference evidence="4 5" key="1">
    <citation type="submission" date="2018-12" db="EMBL/GenBank/DDBJ databases">
        <title>Dyella dinghuensis sp. nov. DHOA06 and Dyella choica sp. nov. 4M-K27, isolated from forest soil.</title>
        <authorList>
            <person name="Qiu L.-H."/>
            <person name="Gao Z.-H."/>
        </authorList>
    </citation>
    <scope>NUCLEOTIDE SEQUENCE [LARGE SCALE GENOMIC DNA]</scope>
    <source>
        <strain evidence="4 5">DHOA06</strain>
    </source>
</reference>
<feature type="chain" id="PRO_5018743746" evidence="2">
    <location>
        <begin position="24"/>
        <end position="177"/>
    </location>
</feature>
<dbReference type="OrthoDB" id="490569at2"/>
<feature type="domain" description="DUF2059" evidence="3">
    <location>
        <begin position="78"/>
        <end position="134"/>
    </location>
</feature>
<accession>A0A3S0RFT5</accession>
<keyword evidence="5" id="KW-1185">Reference proteome</keyword>
<dbReference type="Pfam" id="PF09832">
    <property type="entry name" value="DUF2059"/>
    <property type="match status" value="1"/>
</dbReference>
<evidence type="ECO:0000256" key="1">
    <source>
        <dbReference type="SAM" id="MobiDB-lite"/>
    </source>
</evidence>
<feature type="signal peptide" evidence="2">
    <location>
        <begin position="1"/>
        <end position="23"/>
    </location>
</feature>